<sequence length="236" mass="25517">MTRAVIGLSTYGRNDQGHFHLPSEYVDAVRRAGASPVLLPPGEPNFDAWLKSVDGLIFAGGGDIDRVAYGGREHSTFYLVDAERDSTELALARRVVELGVPTLAICRGAQVINVAMGGTLHEHLPDVVGELVTHRAPPREPIMHTVTLESGSRLHEILGSKEFEAVSWHHQAIDKAAPELTVVGHAPDGTIEAVETRDHPWLVAVQWHPELTAGDDPVQQRLFDALAKAALVPHAG</sequence>
<dbReference type="GO" id="GO:0006598">
    <property type="term" value="P:polyamine catabolic process"/>
    <property type="evidence" value="ECO:0007669"/>
    <property type="project" value="TreeGrafter"/>
</dbReference>
<dbReference type="CDD" id="cd01745">
    <property type="entry name" value="GATase1_2"/>
    <property type="match status" value="1"/>
</dbReference>
<organism evidence="1">
    <name type="scientific">marine metagenome</name>
    <dbReference type="NCBI Taxonomy" id="408172"/>
    <lineage>
        <taxon>unclassified sequences</taxon>
        <taxon>metagenomes</taxon>
        <taxon>ecological metagenomes</taxon>
    </lineage>
</organism>
<dbReference type="Pfam" id="PF07722">
    <property type="entry name" value="Peptidase_C26"/>
    <property type="match status" value="1"/>
</dbReference>
<accession>A0A381YVU6</accession>
<dbReference type="SUPFAM" id="SSF52317">
    <property type="entry name" value="Class I glutamine amidotransferase-like"/>
    <property type="match status" value="1"/>
</dbReference>
<dbReference type="EMBL" id="UINC01019079">
    <property type="protein sequence ID" value="SVA80597.1"/>
    <property type="molecule type" value="Genomic_DNA"/>
</dbReference>
<dbReference type="InterPro" id="IPR011697">
    <property type="entry name" value="Peptidase_C26"/>
</dbReference>
<name>A0A381YVU6_9ZZZZ</name>
<dbReference type="PANTHER" id="PTHR43235">
    <property type="entry name" value="GLUTAMINE AMIDOTRANSFERASE PB2B2.05-RELATED"/>
    <property type="match status" value="1"/>
</dbReference>
<dbReference type="Gene3D" id="3.40.50.880">
    <property type="match status" value="1"/>
</dbReference>
<gene>
    <name evidence="1" type="ORF">METZ01_LOCUS133451</name>
</gene>
<dbReference type="PANTHER" id="PTHR43235:SF1">
    <property type="entry name" value="GLUTAMINE AMIDOTRANSFERASE PB2B2.05-RELATED"/>
    <property type="match status" value="1"/>
</dbReference>
<reference evidence="1" key="1">
    <citation type="submission" date="2018-05" db="EMBL/GenBank/DDBJ databases">
        <authorList>
            <person name="Lanie J.A."/>
            <person name="Ng W.-L."/>
            <person name="Kazmierczak K.M."/>
            <person name="Andrzejewski T.M."/>
            <person name="Davidsen T.M."/>
            <person name="Wayne K.J."/>
            <person name="Tettelin H."/>
            <person name="Glass J.I."/>
            <person name="Rusch D."/>
            <person name="Podicherti R."/>
            <person name="Tsui H.-C.T."/>
            <person name="Winkler M.E."/>
        </authorList>
    </citation>
    <scope>NUCLEOTIDE SEQUENCE</scope>
</reference>
<dbReference type="GO" id="GO:0005829">
    <property type="term" value="C:cytosol"/>
    <property type="evidence" value="ECO:0007669"/>
    <property type="project" value="TreeGrafter"/>
</dbReference>
<protein>
    <submittedName>
        <fullName evidence="1">Uncharacterized protein</fullName>
    </submittedName>
</protein>
<evidence type="ECO:0000313" key="1">
    <source>
        <dbReference type="EMBL" id="SVA80597.1"/>
    </source>
</evidence>
<dbReference type="GO" id="GO:0033969">
    <property type="term" value="F:gamma-glutamyl-gamma-aminobutyrate hydrolase activity"/>
    <property type="evidence" value="ECO:0007669"/>
    <property type="project" value="TreeGrafter"/>
</dbReference>
<dbReference type="PROSITE" id="PS51273">
    <property type="entry name" value="GATASE_TYPE_1"/>
    <property type="match status" value="1"/>
</dbReference>
<dbReference type="AlphaFoldDB" id="A0A381YVU6"/>
<dbReference type="InterPro" id="IPR044668">
    <property type="entry name" value="PuuD-like"/>
</dbReference>
<proteinExistence type="predicted"/>
<dbReference type="InterPro" id="IPR029062">
    <property type="entry name" value="Class_I_gatase-like"/>
</dbReference>